<organism evidence="8 9">
    <name type="scientific">Aeromicrobium flavum</name>
    <dbReference type="NCBI Taxonomy" id="416568"/>
    <lineage>
        <taxon>Bacteria</taxon>
        <taxon>Bacillati</taxon>
        <taxon>Actinomycetota</taxon>
        <taxon>Actinomycetes</taxon>
        <taxon>Propionibacteriales</taxon>
        <taxon>Nocardioidaceae</taxon>
        <taxon>Aeromicrobium</taxon>
    </lineage>
</organism>
<proteinExistence type="predicted"/>
<evidence type="ECO:0000256" key="3">
    <source>
        <dbReference type="ARBA" id="ARBA00022729"/>
    </source>
</evidence>
<evidence type="ECO:0000313" key="9">
    <source>
        <dbReference type="Proteomes" id="UP000321769"/>
    </source>
</evidence>
<keyword evidence="2" id="KW-0964">Secreted</keyword>
<sequence>MRGLLVTVLTTGLLCGAVAPAAADDRIALSADGTVWADRLIEPLFDPSVVWVPGDTRTASFWVRNQAQSNASLTATVRSEDGDDLMSSRQVTLRARSGGPWVTLRNGTPSGGLTSVSIKPGSAVRVDVQAALDPAASNASQASSLDLGFDVRLAEAVDETANDTDGSDDESGSAGWLPDTGSGTPLILVWMAGIAMAVGAALAAAGRREKESEDV</sequence>
<dbReference type="PROSITE" id="PS50847">
    <property type="entry name" value="GRAM_POS_ANCHORING"/>
    <property type="match status" value="1"/>
</dbReference>
<evidence type="ECO:0000259" key="7">
    <source>
        <dbReference type="PROSITE" id="PS50847"/>
    </source>
</evidence>
<evidence type="ECO:0000256" key="4">
    <source>
        <dbReference type="ARBA" id="ARBA00023088"/>
    </source>
</evidence>
<keyword evidence="1" id="KW-0134">Cell wall</keyword>
<dbReference type="AlphaFoldDB" id="A0A512HRF0"/>
<dbReference type="NCBIfam" id="TIGR01167">
    <property type="entry name" value="LPXTG_anchor"/>
    <property type="match status" value="1"/>
</dbReference>
<keyword evidence="5" id="KW-1133">Transmembrane helix</keyword>
<evidence type="ECO:0000256" key="2">
    <source>
        <dbReference type="ARBA" id="ARBA00022525"/>
    </source>
</evidence>
<name>A0A512HRF0_9ACTN</name>
<evidence type="ECO:0000313" key="8">
    <source>
        <dbReference type="EMBL" id="GEO88033.1"/>
    </source>
</evidence>
<comment type="caution">
    <text evidence="8">The sequence shown here is derived from an EMBL/GenBank/DDBJ whole genome shotgun (WGS) entry which is preliminary data.</text>
</comment>
<feature type="transmembrane region" description="Helical" evidence="5">
    <location>
        <begin position="187"/>
        <end position="205"/>
    </location>
</feature>
<protein>
    <recommendedName>
        <fullName evidence="7">Gram-positive cocci surface proteins LPxTG domain-containing protein</fullName>
    </recommendedName>
</protein>
<evidence type="ECO:0000256" key="6">
    <source>
        <dbReference type="SAM" id="SignalP"/>
    </source>
</evidence>
<feature type="chain" id="PRO_5021721902" description="Gram-positive cocci surface proteins LPxTG domain-containing protein" evidence="6">
    <location>
        <begin position="24"/>
        <end position="215"/>
    </location>
</feature>
<keyword evidence="9" id="KW-1185">Reference proteome</keyword>
<reference evidence="8 9" key="1">
    <citation type="submission" date="2019-07" db="EMBL/GenBank/DDBJ databases">
        <title>Whole genome shotgun sequence of Aeromicrobium flavum NBRC 107625.</title>
        <authorList>
            <person name="Hosoyama A."/>
            <person name="Uohara A."/>
            <person name="Ohji S."/>
            <person name="Ichikawa N."/>
        </authorList>
    </citation>
    <scope>NUCLEOTIDE SEQUENCE [LARGE SCALE GENOMIC DNA]</scope>
    <source>
        <strain evidence="8 9">NBRC 107625</strain>
    </source>
</reference>
<gene>
    <name evidence="8" type="ORF">AFL01nite_03600</name>
</gene>
<evidence type="ECO:0000256" key="5">
    <source>
        <dbReference type="SAM" id="Phobius"/>
    </source>
</evidence>
<dbReference type="InterPro" id="IPR019931">
    <property type="entry name" value="LPXTG_anchor"/>
</dbReference>
<keyword evidence="4" id="KW-0572">Peptidoglycan-anchor</keyword>
<dbReference type="EMBL" id="BJZQ01000001">
    <property type="protein sequence ID" value="GEO88033.1"/>
    <property type="molecule type" value="Genomic_DNA"/>
</dbReference>
<keyword evidence="3 6" id="KW-0732">Signal</keyword>
<dbReference type="Proteomes" id="UP000321769">
    <property type="component" value="Unassembled WGS sequence"/>
</dbReference>
<keyword evidence="5" id="KW-0472">Membrane</keyword>
<accession>A0A512HRF0</accession>
<keyword evidence="5" id="KW-0812">Transmembrane</keyword>
<feature type="domain" description="Gram-positive cocci surface proteins LPxTG" evidence="7">
    <location>
        <begin position="177"/>
        <end position="215"/>
    </location>
</feature>
<feature type="signal peptide" evidence="6">
    <location>
        <begin position="1"/>
        <end position="23"/>
    </location>
</feature>
<evidence type="ECO:0000256" key="1">
    <source>
        <dbReference type="ARBA" id="ARBA00022512"/>
    </source>
</evidence>